<keyword evidence="1" id="KW-0805">Transcription regulation</keyword>
<dbReference type="GO" id="GO:0006355">
    <property type="term" value="P:regulation of DNA-templated transcription"/>
    <property type="evidence" value="ECO:0007669"/>
    <property type="project" value="InterPro"/>
</dbReference>
<keyword evidence="3" id="KW-0804">Transcription</keyword>
<evidence type="ECO:0000313" key="6">
    <source>
        <dbReference type="Proteomes" id="UP000256220"/>
    </source>
</evidence>
<dbReference type="InterPro" id="IPR016032">
    <property type="entry name" value="Sig_transdc_resp-reg_C-effctor"/>
</dbReference>
<dbReference type="InterPro" id="IPR036388">
    <property type="entry name" value="WH-like_DNA-bd_sf"/>
</dbReference>
<keyword evidence="2" id="KW-0238">DNA-binding</keyword>
<dbReference type="AlphaFoldDB" id="A0A2P2FFC0"/>
<dbReference type="PRINTS" id="PR00038">
    <property type="entry name" value="HTHLUXR"/>
</dbReference>
<dbReference type="InterPro" id="IPR000792">
    <property type="entry name" value="Tscrpt_reg_LuxR_C"/>
</dbReference>
<evidence type="ECO:0000256" key="2">
    <source>
        <dbReference type="ARBA" id="ARBA00023125"/>
    </source>
</evidence>
<dbReference type="PANTHER" id="PTHR44688">
    <property type="entry name" value="DNA-BINDING TRANSCRIPTIONAL ACTIVATOR DEVR_DOSR"/>
    <property type="match status" value="1"/>
</dbReference>
<dbReference type="Proteomes" id="UP000256220">
    <property type="component" value="Unassembled WGS sequence"/>
</dbReference>
<dbReference type="SMART" id="SM00421">
    <property type="entry name" value="HTH_LUXR"/>
    <property type="match status" value="1"/>
</dbReference>
<dbReference type="EMBL" id="JFBM01000069">
    <property type="protein sequence ID" value="KFU75428.1"/>
    <property type="molecule type" value="Genomic_DNA"/>
</dbReference>
<reference evidence="5 6" key="1">
    <citation type="journal article" date="2014" name="Genome Announc.">
        <title>Draft Genome Sequence of Amycolatopsis lurida NRRL 2430, Producer of the Glycopeptide Family Antibiotic Ristocetin.</title>
        <authorList>
            <person name="Kwun M.J."/>
            <person name="Hong H.J."/>
        </authorList>
    </citation>
    <scope>NUCLEOTIDE SEQUENCE [LARGE SCALE GENOMIC DNA]</scope>
    <source>
        <strain evidence="5 6">NRRL 2430</strain>
    </source>
</reference>
<evidence type="ECO:0000256" key="1">
    <source>
        <dbReference type="ARBA" id="ARBA00023015"/>
    </source>
</evidence>
<dbReference type="CDD" id="cd06170">
    <property type="entry name" value="LuxR_C_like"/>
    <property type="match status" value="1"/>
</dbReference>
<gene>
    <name evidence="5" type="ORF">BB31_41590</name>
</gene>
<proteinExistence type="predicted"/>
<protein>
    <recommendedName>
        <fullName evidence="4">HTH luxR-type domain-containing protein</fullName>
    </recommendedName>
</protein>
<dbReference type="SUPFAM" id="SSF46894">
    <property type="entry name" value="C-terminal effector domain of the bipartite response regulators"/>
    <property type="match status" value="1"/>
</dbReference>
<dbReference type="PANTHER" id="PTHR44688:SF16">
    <property type="entry name" value="DNA-BINDING TRANSCRIPTIONAL ACTIVATOR DEVR_DOSR"/>
    <property type="match status" value="1"/>
</dbReference>
<dbReference type="RefSeq" id="WP_167373555.1">
    <property type="nucleotide sequence ID" value="NZ_JFBM01000069.1"/>
</dbReference>
<evidence type="ECO:0000259" key="4">
    <source>
        <dbReference type="PROSITE" id="PS50043"/>
    </source>
</evidence>
<dbReference type="Gene3D" id="1.10.10.10">
    <property type="entry name" value="Winged helix-like DNA-binding domain superfamily/Winged helix DNA-binding domain"/>
    <property type="match status" value="1"/>
</dbReference>
<organism evidence="5 6">
    <name type="scientific">Amycolatopsis lurida NRRL 2430</name>
    <dbReference type="NCBI Taxonomy" id="1460371"/>
    <lineage>
        <taxon>Bacteria</taxon>
        <taxon>Bacillati</taxon>
        <taxon>Actinomycetota</taxon>
        <taxon>Actinomycetes</taxon>
        <taxon>Pseudonocardiales</taxon>
        <taxon>Pseudonocardiaceae</taxon>
        <taxon>Amycolatopsis</taxon>
    </lineage>
</organism>
<name>A0A2P2FFC0_AMYLU</name>
<keyword evidence="6" id="KW-1185">Reference proteome</keyword>
<sequence>MLLFEHEVSQGDDVQSRLAAMGAFVQSVLLPASEAAEVSGATFPCDVAVVRSEDSDGAAVEAVNRLHERGWPRVIVVGTNTGPAAVADAIAAGARGYVGLAPPSLVVLAPADNDVEPVETSSIVFVDGKECQLSTREIGVLEHVADGKTNKEIGPALGISALTVKSHLARIGKKLGTGDRARMVLLALRSGCIR</sequence>
<dbReference type="GO" id="GO:0003677">
    <property type="term" value="F:DNA binding"/>
    <property type="evidence" value="ECO:0007669"/>
    <property type="project" value="UniProtKB-KW"/>
</dbReference>
<feature type="domain" description="HTH luxR-type" evidence="4">
    <location>
        <begin position="126"/>
        <end position="191"/>
    </location>
</feature>
<evidence type="ECO:0000256" key="3">
    <source>
        <dbReference type="ARBA" id="ARBA00023163"/>
    </source>
</evidence>
<dbReference type="PROSITE" id="PS00622">
    <property type="entry name" value="HTH_LUXR_1"/>
    <property type="match status" value="1"/>
</dbReference>
<dbReference type="PROSITE" id="PS50043">
    <property type="entry name" value="HTH_LUXR_2"/>
    <property type="match status" value="1"/>
</dbReference>
<dbReference type="Pfam" id="PF00196">
    <property type="entry name" value="GerE"/>
    <property type="match status" value="1"/>
</dbReference>
<evidence type="ECO:0000313" key="5">
    <source>
        <dbReference type="EMBL" id="KFU75428.1"/>
    </source>
</evidence>
<accession>A0A2P2FFC0</accession>
<comment type="caution">
    <text evidence="5">The sequence shown here is derived from an EMBL/GenBank/DDBJ whole genome shotgun (WGS) entry which is preliminary data.</text>
</comment>